<feature type="transmembrane region" description="Helical" evidence="1">
    <location>
        <begin position="77"/>
        <end position="100"/>
    </location>
</feature>
<dbReference type="RefSeq" id="WP_066500621.1">
    <property type="nucleotide sequence ID" value="NZ_BJMO01000032.1"/>
</dbReference>
<feature type="transmembrane region" description="Helical" evidence="1">
    <location>
        <begin position="238"/>
        <end position="259"/>
    </location>
</feature>
<feature type="transmembrane region" description="Helical" evidence="1">
    <location>
        <begin position="160"/>
        <end position="180"/>
    </location>
</feature>
<dbReference type="GO" id="GO:0005886">
    <property type="term" value="C:plasma membrane"/>
    <property type="evidence" value="ECO:0007669"/>
    <property type="project" value="UniProtKB-SubCell"/>
</dbReference>
<keyword evidence="3" id="KW-1185">Reference proteome</keyword>
<dbReference type="PATRIC" id="fig|37927.3.peg.3639"/>
<evidence type="ECO:0000313" key="3">
    <source>
        <dbReference type="Proteomes" id="UP000070134"/>
    </source>
</evidence>
<reference evidence="2 3" key="1">
    <citation type="submission" date="2016-02" db="EMBL/GenBank/DDBJ databases">
        <title>Complete genome of Sinomonas atrocyanea KCTC 3377.</title>
        <authorList>
            <person name="Kim K.M."/>
        </authorList>
    </citation>
    <scope>NUCLEOTIDE SEQUENCE [LARGE SCALE GENOMIC DNA]</scope>
    <source>
        <strain evidence="2 3">KCTC 3377</strain>
    </source>
</reference>
<dbReference type="Proteomes" id="UP000070134">
    <property type="component" value="Chromosome"/>
</dbReference>
<keyword evidence="1" id="KW-0812">Transmembrane</keyword>
<dbReference type="AlphaFoldDB" id="A0A127A6F1"/>
<evidence type="ECO:0000256" key="1">
    <source>
        <dbReference type="SAM" id="Phobius"/>
    </source>
</evidence>
<feature type="transmembrane region" description="Helical" evidence="1">
    <location>
        <begin position="17"/>
        <end position="38"/>
    </location>
</feature>
<feature type="transmembrane region" description="Helical" evidence="1">
    <location>
        <begin position="192"/>
        <end position="214"/>
    </location>
</feature>
<evidence type="ECO:0000313" key="2">
    <source>
        <dbReference type="EMBL" id="AMM34205.1"/>
    </source>
</evidence>
<gene>
    <name evidence="2" type="ORF">SA2016_3545</name>
</gene>
<keyword evidence="1" id="KW-0472">Membrane</keyword>
<dbReference type="OrthoDB" id="3686802at2"/>
<dbReference type="KEGG" id="satk:SA2016_3545"/>
<keyword evidence="1" id="KW-1133">Transmembrane helix</keyword>
<dbReference type="PANTHER" id="PTHR37305:SF1">
    <property type="entry name" value="MEMBRANE PROTEIN"/>
    <property type="match status" value="1"/>
</dbReference>
<dbReference type="Pfam" id="PF12679">
    <property type="entry name" value="ABC2_membrane_2"/>
    <property type="match status" value="1"/>
</dbReference>
<protein>
    <submittedName>
        <fullName evidence="2">ABC transporter permease</fullName>
    </submittedName>
</protein>
<sequence length="266" mass="27923">MLTSVLLKTLRDQSRALLGWAAALIVIVAMYVAIWPSIRDQPSMNAFLDQMPDALRNLFAMSGADMSTPVGYIKIELLSFMGPIAVLLYAIGTGVGAIAGEEERHTLEFLLAAPVGRPRIVLEKAAAMAVGTAFLVVVMGAALLWEGTWTGMDLPADRVFAAMAHLGLLGLVFGSFGLALSAATGRPGLSRGLPVAVAVLAYAVSGLGGVVDWLKPLQKYSPFYQYSGHDPLVNGLDWPSVGIAAATAAVLVAAAVVGFRRRDTAV</sequence>
<accession>A0A127A6F1</accession>
<proteinExistence type="predicted"/>
<dbReference type="GO" id="GO:0140359">
    <property type="term" value="F:ABC-type transporter activity"/>
    <property type="evidence" value="ECO:0007669"/>
    <property type="project" value="InterPro"/>
</dbReference>
<feature type="transmembrane region" description="Helical" evidence="1">
    <location>
        <begin position="121"/>
        <end position="145"/>
    </location>
</feature>
<organism evidence="2 3">
    <name type="scientific">Sinomonas atrocyanea</name>
    <dbReference type="NCBI Taxonomy" id="37927"/>
    <lineage>
        <taxon>Bacteria</taxon>
        <taxon>Bacillati</taxon>
        <taxon>Actinomycetota</taxon>
        <taxon>Actinomycetes</taxon>
        <taxon>Micrococcales</taxon>
        <taxon>Micrococcaceae</taxon>
        <taxon>Sinomonas</taxon>
    </lineage>
</organism>
<dbReference type="STRING" id="37927.SA2016_3545"/>
<dbReference type="EMBL" id="CP014518">
    <property type="protein sequence ID" value="AMM34205.1"/>
    <property type="molecule type" value="Genomic_DNA"/>
</dbReference>
<name>A0A127A6F1_9MICC</name>
<dbReference type="PANTHER" id="PTHR37305">
    <property type="entry name" value="INTEGRAL MEMBRANE PROTEIN-RELATED"/>
    <property type="match status" value="1"/>
</dbReference>